<evidence type="ECO:0000256" key="5">
    <source>
        <dbReference type="ARBA" id="ARBA00023242"/>
    </source>
</evidence>
<evidence type="ECO:0000256" key="3">
    <source>
        <dbReference type="ARBA" id="ARBA00023125"/>
    </source>
</evidence>
<evidence type="ECO:0000256" key="7">
    <source>
        <dbReference type="SAM" id="MobiDB-lite"/>
    </source>
</evidence>
<feature type="region of interest" description="Disordered" evidence="7">
    <location>
        <begin position="247"/>
        <end position="302"/>
    </location>
</feature>
<feature type="domain" description="Homeobox" evidence="8">
    <location>
        <begin position="190"/>
        <end position="253"/>
    </location>
</feature>
<gene>
    <name evidence="10" type="primary">LOC129330461</name>
</gene>
<dbReference type="GO" id="GO:0005634">
    <property type="term" value="C:nucleus"/>
    <property type="evidence" value="ECO:0007669"/>
    <property type="project" value="UniProtKB-SubCell"/>
</dbReference>
<feature type="region of interest" description="Disordered" evidence="7">
    <location>
        <begin position="166"/>
        <end position="200"/>
    </location>
</feature>
<dbReference type="PANTHER" id="PTHR11211">
    <property type="entry name" value="IROQUOIS-CLASS HOMEODOMAIN PROTEIN IRX"/>
    <property type="match status" value="1"/>
</dbReference>
<evidence type="ECO:0000256" key="2">
    <source>
        <dbReference type="ARBA" id="ARBA00008446"/>
    </source>
</evidence>
<dbReference type="SUPFAM" id="SSF46689">
    <property type="entry name" value="Homeodomain-like"/>
    <property type="match status" value="1"/>
</dbReference>
<keyword evidence="3 6" id="KW-0238">DNA-binding</keyword>
<comment type="similarity">
    <text evidence="2">Belongs to the TALE/IRO homeobox family.</text>
</comment>
<dbReference type="InterPro" id="IPR008422">
    <property type="entry name" value="KN_HD"/>
</dbReference>
<dbReference type="InterPro" id="IPR009057">
    <property type="entry name" value="Homeodomain-like_sf"/>
</dbReference>
<dbReference type="PROSITE" id="PS50071">
    <property type="entry name" value="HOMEOBOX_2"/>
    <property type="match status" value="1"/>
</dbReference>
<feature type="compositionally biased region" description="Low complexity" evidence="7">
    <location>
        <begin position="63"/>
        <end position="75"/>
    </location>
</feature>
<feature type="compositionally biased region" description="Gly residues" evidence="7">
    <location>
        <begin position="92"/>
        <end position="115"/>
    </location>
</feature>
<feature type="region of interest" description="Disordered" evidence="7">
    <location>
        <begin position="16"/>
        <end position="39"/>
    </location>
</feature>
<dbReference type="SMART" id="SM00389">
    <property type="entry name" value="HOX"/>
    <property type="match status" value="1"/>
</dbReference>
<feature type="compositionally biased region" description="Low complexity" evidence="7">
    <location>
        <begin position="256"/>
        <end position="267"/>
    </location>
</feature>
<evidence type="ECO:0000256" key="4">
    <source>
        <dbReference type="ARBA" id="ARBA00023155"/>
    </source>
</evidence>
<dbReference type="GO" id="GO:0000981">
    <property type="term" value="F:DNA-binding transcription factor activity, RNA polymerase II-specific"/>
    <property type="evidence" value="ECO:0007669"/>
    <property type="project" value="TreeGrafter"/>
</dbReference>
<name>A0AA97JFV6_EUBMA</name>
<dbReference type="CDD" id="cd00086">
    <property type="entry name" value="homeodomain"/>
    <property type="match status" value="1"/>
</dbReference>
<organism evidence="9 10">
    <name type="scientific">Eublepharis macularius</name>
    <name type="common">Leopard gecko</name>
    <name type="synonym">Cyrtodactylus macularius</name>
    <dbReference type="NCBI Taxonomy" id="481883"/>
    <lineage>
        <taxon>Eukaryota</taxon>
        <taxon>Metazoa</taxon>
        <taxon>Chordata</taxon>
        <taxon>Craniata</taxon>
        <taxon>Vertebrata</taxon>
        <taxon>Euteleostomi</taxon>
        <taxon>Lepidosauria</taxon>
        <taxon>Squamata</taxon>
        <taxon>Bifurcata</taxon>
        <taxon>Gekkota</taxon>
        <taxon>Eublepharidae</taxon>
        <taxon>Eublepharinae</taxon>
        <taxon>Eublepharis</taxon>
    </lineage>
</organism>
<evidence type="ECO:0000313" key="9">
    <source>
        <dbReference type="Proteomes" id="UP001190640"/>
    </source>
</evidence>
<keyword evidence="5 6" id="KW-0539">Nucleus</keyword>
<feature type="compositionally biased region" description="Basic and acidic residues" evidence="7">
    <location>
        <begin position="18"/>
        <end position="30"/>
    </location>
</feature>
<accession>A0AA97JFV6</accession>
<reference evidence="10" key="1">
    <citation type="submission" date="2025-08" db="UniProtKB">
        <authorList>
            <consortium name="RefSeq"/>
        </authorList>
    </citation>
    <scope>IDENTIFICATION</scope>
    <source>
        <tissue evidence="10">Blood</tissue>
    </source>
</reference>
<evidence type="ECO:0000313" key="10">
    <source>
        <dbReference type="RefSeq" id="XP_054836471.1"/>
    </source>
</evidence>
<dbReference type="KEGG" id="emc:129330461"/>
<keyword evidence="9" id="KW-1185">Reference proteome</keyword>
<feature type="region of interest" description="Disordered" evidence="7">
    <location>
        <begin position="60"/>
        <end position="130"/>
    </location>
</feature>
<dbReference type="PANTHER" id="PTHR11211:SF3">
    <property type="entry name" value="HOMEOBOX PROTEIN MOHAWK"/>
    <property type="match status" value="1"/>
</dbReference>
<feature type="DNA-binding region" description="Homeobox" evidence="6">
    <location>
        <begin position="192"/>
        <end position="254"/>
    </location>
</feature>
<dbReference type="GO" id="GO:0048468">
    <property type="term" value="P:cell development"/>
    <property type="evidence" value="ECO:0007669"/>
    <property type="project" value="TreeGrafter"/>
</dbReference>
<evidence type="ECO:0000256" key="1">
    <source>
        <dbReference type="ARBA" id="ARBA00004123"/>
    </source>
</evidence>
<dbReference type="GeneID" id="129330461"/>
<protein>
    <submittedName>
        <fullName evidence="10">Iroquois-class homeodomain protein IRX-3-like</fullName>
    </submittedName>
</protein>
<keyword evidence="4 6" id="KW-0371">Homeobox</keyword>
<proteinExistence type="inferred from homology"/>
<sequence length="302" mass="30693">MAKKTVCSAGLELLPEVRGQEEGLGAEHPHSSAGCPWRSAALFDPEEEAARLRCQLQRSIRQAPAGSGPPLLAARPRQDGASEGQPGAAGAQVGGGGGPSGAPAGNCGGPGGGGRASARHSPELGAGIPRGSALEAGRSLGGGAALFLAQARAERRRPARPALTAALCAPQVSAPGPPLRPLARPGGPEDDPWRARAAAPRESAAALKAWLGRHRTNPYPSKGEKLLLGLASGMSPAQVSTWFANARRRLKKEPRAGPAAPQARAQPQAPPQAPPTAREAEIWRPAELPAGAREQGGTALPP</sequence>
<dbReference type="InterPro" id="IPR001356">
    <property type="entry name" value="HD"/>
</dbReference>
<comment type="subcellular location">
    <subcellularLocation>
        <location evidence="1 6">Nucleus</location>
    </subcellularLocation>
</comment>
<dbReference type="AlphaFoldDB" id="A0AA97JFV6"/>
<dbReference type="GO" id="GO:0000978">
    <property type="term" value="F:RNA polymerase II cis-regulatory region sequence-specific DNA binding"/>
    <property type="evidence" value="ECO:0007669"/>
    <property type="project" value="TreeGrafter"/>
</dbReference>
<evidence type="ECO:0000259" key="8">
    <source>
        <dbReference type="PROSITE" id="PS50071"/>
    </source>
</evidence>
<dbReference type="Gene3D" id="1.10.10.60">
    <property type="entry name" value="Homeodomain-like"/>
    <property type="match status" value="1"/>
</dbReference>
<dbReference type="RefSeq" id="XP_054836471.1">
    <property type="nucleotide sequence ID" value="XM_054980496.1"/>
</dbReference>
<evidence type="ECO:0000256" key="6">
    <source>
        <dbReference type="PROSITE-ProRule" id="PRU00108"/>
    </source>
</evidence>
<dbReference type="Pfam" id="PF05920">
    <property type="entry name" value="Homeobox_KN"/>
    <property type="match status" value="1"/>
</dbReference>
<dbReference type="Proteomes" id="UP001190640">
    <property type="component" value="Chromosome 5"/>
</dbReference>